<reference evidence="3" key="2">
    <citation type="journal article" date="2021" name="PeerJ">
        <title>Extensive microbial diversity within the chicken gut microbiome revealed by metagenomics and culture.</title>
        <authorList>
            <person name="Gilroy R."/>
            <person name="Ravi A."/>
            <person name="Getino M."/>
            <person name="Pursley I."/>
            <person name="Horton D.L."/>
            <person name="Alikhan N.F."/>
            <person name="Baker D."/>
            <person name="Gharbi K."/>
            <person name="Hall N."/>
            <person name="Watson M."/>
            <person name="Adriaenssens E.M."/>
            <person name="Foster-Nyarko E."/>
            <person name="Jarju S."/>
            <person name="Secka A."/>
            <person name="Antonio M."/>
            <person name="Oren A."/>
            <person name="Chaudhuri R.R."/>
            <person name="La Ragione R."/>
            <person name="Hildebrand F."/>
            <person name="Pallen M.J."/>
        </authorList>
    </citation>
    <scope>NUCLEOTIDE SEQUENCE</scope>
    <source>
        <strain evidence="3">ChiSjej1B19-3389</strain>
    </source>
</reference>
<dbReference type="Pfam" id="PF01381">
    <property type="entry name" value="HTH_3"/>
    <property type="match status" value="1"/>
</dbReference>
<sequence>MTEIEWKFLLARLAQHLKKLRLEYQLTYQEVADYLDVDRSTYSRYERGIDEPEICELVALAQLYHTSTDYLLGHTNNRQPSGLLDGISNCKQKRKTNKILLEKELHNPGLIKDCQNINSA</sequence>
<feature type="domain" description="HTH cro/C1-type" evidence="2">
    <location>
        <begin position="17"/>
        <end position="71"/>
    </location>
</feature>
<dbReference type="PANTHER" id="PTHR46558">
    <property type="entry name" value="TRACRIPTIONAL REGULATORY PROTEIN-RELATED-RELATED"/>
    <property type="match status" value="1"/>
</dbReference>
<dbReference type="CDD" id="cd00093">
    <property type="entry name" value="HTH_XRE"/>
    <property type="match status" value="1"/>
</dbReference>
<keyword evidence="1" id="KW-0238">DNA-binding</keyword>
<evidence type="ECO:0000259" key="2">
    <source>
        <dbReference type="PROSITE" id="PS50943"/>
    </source>
</evidence>
<dbReference type="Gene3D" id="1.10.260.40">
    <property type="entry name" value="lambda repressor-like DNA-binding domains"/>
    <property type="match status" value="1"/>
</dbReference>
<accession>A0A9D0ZHD0</accession>
<gene>
    <name evidence="3" type="ORF">IAD32_05235</name>
</gene>
<proteinExistence type="predicted"/>
<name>A0A9D0ZHD0_9FIRM</name>
<comment type="caution">
    <text evidence="3">The sequence shown here is derived from an EMBL/GenBank/DDBJ whole genome shotgun (WGS) entry which is preliminary data.</text>
</comment>
<dbReference type="PROSITE" id="PS50943">
    <property type="entry name" value="HTH_CROC1"/>
    <property type="match status" value="1"/>
</dbReference>
<evidence type="ECO:0000256" key="1">
    <source>
        <dbReference type="ARBA" id="ARBA00023125"/>
    </source>
</evidence>
<evidence type="ECO:0000313" key="4">
    <source>
        <dbReference type="Proteomes" id="UP000886787"/>
    </source>
</evidence>
<dbReference type="EMBL" id="DVFW01000026">
    <property type="protein sequence ID" value="HIQ80673.1"/>
    <property type="molecule type" value="Genomic_DNA"/>
</dbReference>
<dbReference type="InterPro" id="IPR010982">
    <property type="entry name" value="Lambda_DNA-bd_dom_sf"/>
</dbReference>
<dbReference type="GO" id="GO:0003677">
    <property type="term" value="F:DNA binding"/>
    <property type="evidence" value="ECO:0007669"/>
    <property type="project" value="UniProtKB-KW"/>
</dbReference>
<dbReference type="Proteomes" id="UP000886787">
    <property type="component" value="Unassembled WGS sequence"/>
</dbReference>
<dbReference type="SUPFAM" id="SSF47413">
    <property type="entry name" value="lambda repressor-like DNA-binding domains"/>
    <property type="match status" value="1"/>
</dbReference>
<organism evidence="3 4">
    <name type="scientific">Candidatus Scatavimonas merdigallinarum</name>
    <dbReference type="NCBI Taxonomy" id="2840914"/>
    <lineage>
        <taxon>Bacteria</taxon>
        <taxon>Bacillati</taxon>
        <taxon>Bacillota</taxon>
        <taxon>Clostridia</taxon>
        <taxon>Eubacteriales</taxon>
        <taxon>Oscillospiraceae</taxon>
        <taxon>Oscillospiraceae incertae sedis</taxon>
        <taxon>Candidatus Scatavimonas</taxon>
    </lineage>
</organism>
<dbReference type="PANTHER" id="PTHR46558:SF11">
    <property type="entry name" value="HTH-TYPE TRANSCRIPTIONAL REGULATOR XRE"/>
    <property type="match status" value="1"/>
</dbReference>
<dbReference type="InterPro" id="IPR001387">
    <property type="entry name" value="Cro/C1-type_HTH"/>
</dbReference>
<dbReference type="AlphaFoldDB" id="A0A9D0ZHD0"/>
<reference evidence="3" key="1">
    <citation type="submission" date="2020-10" db="EMBL/GenBank/DDBJ databases">
        <authorList>
            <person name="Gilroy R."/>
        </authorList>
    </citation>
    <scope>NUCLEOTIDE SEQUENCE</scope>
    <source>
        <strain evidence="3">ChiSjej1B19-3389</strain>
    </source>
</reference>
<dbReference type="SMART" id="SM00530">
    <property type="entry name" value="HTH_XRE"/>
    <property type="match status" value="1"/>
</dbReference>
<protein>
    <submittedName>
        <fullName evidence="3">Helix-turn-helix transcriptional regulator</fullName>
    </submittedName>
</protein>
<evidence type="ECO:0000313" key="3">
    <source>
        <dbReference type="EMBL" id="HIQ80673.1"/>
    </source>
</evidence>